<dbReference type="PANTHER" id="PTHR35175:SF2">
    <property type="entry name" value="DUF1289 DOMAIN-CONTAINING PROTEIN"/>
    <property type="match status" value="1"/>
</dbReference>
<keyword evidence="3" id="KW-1185">Reference proteome</keyword>
<name>A0ABX7YPQ0_9GAMM</name>
<protein>
    <submittedName>
        <fullName evidence="2">DUF1289 domain-containing protein</fullName>
    </submittedName>
</protein>
<evidence type="ECO:0000313" key="2">
    <source>
        <dbReference type="EMBL" id="QUN04589.1"/>
    </source>
</evidence>
<dbReference type="RefSeq" id="WP_212593645.1">
    <property type="nucleotide sequence ID" value="NZ_CP073587.1"/>
</dbReference>
<evidence type="ECO:0000313" key="3">
    <source>
        <dbReference type="Proteomes" id="UP000679575"/>
    </source>
</evidence>
<dbReference type="InterPro" id="IPR010710">
    <property type="entry name" value="DUF1289"/>
</dbReference>
<sequence>MIKGKASWSAASDTATPASPCVRNCCLDEQDICLGCGRTLSEILAWHDADEIHKRQILDACRKRRRIRPTSYT</sequence>
<evidence type="ECO:0000256" key="1">
    <source>
        <dbReference type="SAM" id="MobiDB-lite"/>
    </source>
</evidence>
<accession>A0ABX7YPQ0</accession>
<proteinExistence type="predicted"/>
<dbReference type="PANTHER" id="PTHR35175">
    <property type="entry name" value="DUF1289 DOMAIN-CONTAINING PROTEIN"/>
    <property type="match status" value="1"/>
</dbReference>
<dbReference type="Pfam" id="PF06945">
    <property type="entry name" value="DUF1289"/>
    <property type="match status" value="1"/>
</dbReference>
<gene>
    <name evidence="2" type="ORF">KDN34_09925</name>
</gene>
<organism evidence="2 3">
    <name type="scientific">Shewanella yunxiaonensis</name>
    <dbReference type="NCBI Taxonomy" id="2829809"/>
    <lineage>
        <taxon>Bacteria</taxon>
        <taxon>Pseudomonadati</taxon>
        <taxon>Pseudomonadota</taxon>
        <taxon>Gammaproteobacteria</taxon>
        <taxon>Alteromonadales</taxon>
        <taxon>Shewanellaceae</taxon>
        <taxon>Shewanella</taxon>
    </lineage>
</organism>
<feature type="region of interest" description="Disordered" evidence="1">
    <location>
        <begin position="1"/>
        <end position="20"/>
    </location>
</feature>
<reference evidence="2 3" key="1">
    <citation type="submission" date="2021-04" db="EMBL/GenBank/DDBJ databases">
        <title>Novel species identification of genus Shewanella.</title>
        <authorList>
            <person name="Liu G."/>
        </authorList>
    </citation>
    <scope>NUCLEOTIDE SEQUENCE [LARGE SCALE GENOMIC DNA]</scope>
    <source>
        <strain evidence="2 3">FJAT-54481</strain>
    </source>
</reference>
<dbReference type="EMBL" id="CP073587">
    <property type="protein sequence ID" value="QUN04589.1"/>
    <property type="molecule type" value="Genomic_DNA"/>
</dbReference>
<dbReference type="Proteomes" id="UP000679575">
    <property type="component" value="Chromosome"/>
</dbReference>